<comment type="caution">
    <text evidence="4">The sequence shown here is derived from an EMBL/GenBank/DDBJ whole genome shotgun (WGS) entry which is preliminary data.</text>
</comment>
<proteinExistence type="predicted"/>
<evidence type="ECO:0000313" key="5">
    <source>
        <dbReference type="Proteomes" id="UP000585507"/>
    </source>
</evidence>
<sequence>MSKARVMVDGYNLALEKGTGIATYARNLSEQLSALGHQVDLMYGIRSSVGKNDLLAEVSFFDPSVKPMKTQEIVKRLITSPFGVTARRVPITGKVIARNTPGGLPAHDRIFNSRNLYAISRWHFRTYGQFLNVEYPGSADIAHWTYPLPVTLKNASNLYTIHDLVPLRLPYATLDNKKEFLKMVRRIGEKADHIVTVSEASKRDIVELLGVDESRVTNTYQAVNLPSRILNRKEDEVREEVSSIFGLEHKQYFLFFGAIEPKKNVGRIIEAYLASQSRFPLVIVGQLVWKNANELRLLGVPQDLGRSTRQQPFTDPTISHASKTSSVIRLEYLPLNLLTSLIRCARAVVFPSLYEGFGLPILEAMQLGTAVITGSEGANPEVAGDSALIVDPYNVNSITQAIKDIANDDGLMEHYQTVGQERARMFSPEKYAERLQDLYAKFK</sequence>
<dbReference type="Proteomes" id="UP000585507">
    <property type="component" value="Unassembled WGS sequence"/>
</dbReference>
<dbReference type="GO" id="GO:0009103">
    <property type="term" value="P:lipopolysaccharide biosynthetic process"/>
    <property type="evidence" value="ECO:0007669"/>
    <property type="project" value="TreeGrafter"/>
</dbReference>
<dbReference type="PANTHER" id="PTHR46401:SF2">
    <property type="entry name" value="GLYCOSYLTRANSFERASE WBBK-RELATED"/>
    <property type="match status" value="1"/>
</dbReference>
<dbReference type="PANTHER" id="PTHR46401">
    <property type="entry name" value="GLYCOSYLTRANSFERASE WBBK-RELATED"/>
    <property type="match status" value="1"/>
</dbReference>
<evidence type="ECO:0000313" key="4">
    <source>
        <dbReference type="EMBL" id="MBB5536872.1"/>
    </source>
</evidence>
<dbReference type="EMBL" id="JACHBK010000008">
    <property type="protein sequence ID" value="MBB5536872.1"/>
    <property type="molecule type" value="Genomic_DNA"/>
</dbReference>
<keyword evidence="5" id="KW-1185">Reference proteome</keyword>
<feature type="domain" description="Glycosyl transferase family 1" evidence="2">
    <location>
        <begin position="246"/>
        <end position="417"/>
    </location>
</feature>
<dbReference type="InterPro" id="IPR028098">
    <property type="entry name" value="Glyco_trans_4-like_N"/>
</dbReference>
<dbReference type="AlphaFoldDB" id="A0A7W8UCI2"/>
<protein>
    <submittedName>
        <fullName evidence="4">Glycosyltransferase involved in cell wall biosynthesis</fullName>
    </submittedName>
</protein>
<keyword evidence="1 4" id="KW-0808">Transferase</keyword>
<dbReference type="RefSeq" id="WP_026203937.1">
    <property type="nucleotide sequence ID" value="NZ_JACHBK010000008.1"/>
</dbReference>
<organism evidence="4 5">
    <name type="scientific">Rhizobium giardinii</name>
    <dbReference type="NCBI Taxonomy" id="56731"/>
    <lineage>
        <taxon>Bacteria</taxon>
        <taxon>Pseudomonadati</taxon>
        <taxon>Pseudomonadota</taxon>
        <taxon>Alphaproteobacteria</taxon>
        <taxon>Hyphomicrobiales</taxon>
        <taxon>Rhizobiaceae</taxon>
        <taxon>Rhizobium/Agrobacterium group</taxon>
        <taxon>Rhizobium</taxon>
    </lineage>
</organism>
<dbReference type="SUPFAM" id="SSF53756">
    <property type="entry name" value="UDP-Glycosyltransferase/glycogen phosphorylase"/>
    <property type="match status" value="1"/>
</dbReference>
<evidence type="ECO:0000256" key="1">
    <source>
        <dbReference type="ARBA" id="ARBA00022679"/>
    </source>
</evidence>
<dbReference type="GO" id="GO:0016757">
    <property type="term" value="F:glycosyltransferase activity"/>
    <property type="evidence" value="ECO:0007669"/>
    <property type="project" value="InterPro"/>
</dbReference>
<name>A0A7W8UCI2_9HYPH</name>
<accession>A0A7W8UCI2</accession>
<feature type="domain" description="Glycosyltransferase subfamily 4-like N-terminal" evidence="3">
    <location>
        <begin position="20"/>
        <end position="224"/>
    </location>
</feature>
<evidence type="ECO:0000259" key="2">
    <source>
        <dbReference type="Pfam" id="PF00534"/>
    </source>
</evidence>
<evidence type="ECO:0000259" key="3">
    <source>
        <dbReference type="Pfam" id="PF13439"/>
    </source>
</evidence>
<dbReference type="CDD" id="cd03809">
    <property type="entry name" value="GT4_MtfB-like"/>
    <property type="match status" value="1"/>
</dbReference>
<reference evidence="4 5" key="1">
    <citation type="submission" date="2020-08" db="EMBL/GenBank/DDBJ databases">
        <title>Genomic Encyclopedia of Type Strains, Phase IV (KMG-V): Genome sequencing to study the core and pangenomes of soil and plant-associated prokaryotes.</title>
        <authorList>
            <person name="Whitman W."/>
        </authorList>
    </citation>
    <scope>NUCLEOTIDE SEQUENCE [LARGE SCALE GENOMIC DNA]</scope>
    <source>
        <strain evidence="4 5">SEMIA 4084</strain>
    </source>
</reference>
<gene>
    <name evidence="4" type="ORF">GGD55_003587</name>
</gene>
<dbReference type="Pfam" id="PF13439">
    <property type="entry name" value="Glyco_transf_4"/>
    <property type="match status" value="1"/>
</dbReference>
<dbReference type="Gene3D" id="3.40.50.2000">
    <property type="entry name" value="Glycogen Phosphorylase B"/>
    <property type="match status" value="2"/>
</dbReference>
<dbReference type="Pfam" id="PF00534">
    <property type="entry name" value="Glycos_transf_1"/>
    <property type="match status" value="1"/>
</dbReference>
<dbReference type="InterPro" id="IPR001296">
    <property type="entry name" value="Glyco_trans_1"/>
</dbReference>